<dbReference type="Proteomes" id="UP001165960">
    <property type="component" value="Unassembled WGS sequence"/>
</dbReference>
<name>A0ACC2SKF3_9FUNG</name>
<organism evidence="1 2">
    <name type="scientific">Entomophthora muscae</name>
    <dbReference type="NCBI Taxonomy" id="34485"/>
    <lineage>
        <taxon>Eukaryota</taxon>
        <taxon>Fungi</taxon>
        <taxon>Fungi incertae sedis</taxon>
        <taxon>Zoopagomycota</taxon>
        <taxon>Entomophthoromycotina</taxon>
        <taxon>Entomophthoromycetes</taxon>
        <taxon>Entomophthorales</taxon>
        <taxon>Entomophthoraceae</taxon>
        <taxon>Entomophthora</taxon>
    </lineage>
</organism>
<keyword evidence="2" id="KW-1185">Reference proteome</keyword>
<sequence>MISLFSDSEWDARAVCWIIIFFEICSLALNTLILFKAVRLIRKNLSHALTFLICATDLLLSLDVLIKYSLRLAYGKQIVLGTAWFCSTFWTICYTLGCMSSIFISLLALERYLQVCRGTCIHPLGVMLGTLLAFVALLFLGIMTSVTDGYNIDSKGMFCMLGTNIWSNLLMIIAKLCFVISLLVICTCYLNIYFFCRRINRRFSSNIHTKKTLLPILIYLTNYLPVFIHVILAIFMGEFSVPPGFFVMSFISAVTIPASNSFLVLSLHQQIRDSLAELFQKPKAIQIHKCSCQA</sequence>
<comment type="caution">
    <text evidence="1">The sequence shown here is derived from an EMBL/GenBank/DDBJ whole genome shotgun (WGS) entry which is preliminary data.</text>
</comment>
<dbReference type="EMBL" id="QTSX02004991">
    <property type="protein sequence ID" value="KAJ9062773.1"/>
    <property type="molecule type" value="Genomic_DNA"/>
</dbReference>
<reference evidence="1" key="1">
    <citation type="submission" date="2022-04" db="EMBL/GenBank/DDBJ databases">
        <title>Genome of the entomopathogenic fungus Entomophthora muscae.</title>
        <authorList>
            <person name="Elya C."/>
            <person name="Lovett B.R."/>
            <person name="Lee E."/>
            <person name="Macias A.M."/>
            <person name="Hajek A.E."/>
            <person name="De Bivort B.L."/>
            <person name="Kasson M.T."/>
            <person name="De Fine Licht H.H."/>
            <person name="Stajich J.E."/>
        </authorList>
    </citation>
    <scope>NUCLEOTIDE SEQUENCE</scope>
    <source>
        <strain evidence="1">Berkeley</strain>
    </source>
</reference>
<evidence type="ECO:0000313" key="2">
    <source>
        <dbReference type="Proteomes" id="UP001165960"/>
    </source>
</evidence>
<accession>A0ACC2SKF3</accession>
<proteinExistence type="predicted"/>
<protein>
    <submittedName>
        <fullName evidence="1">Uncharacterized protein</fullName>
    </submittedName>
</protein>
<gene>
    <name evidence="1" type="ORF">DSO57_1007129</name>
</gene>
<evidence type="ECO:0000313" key="1">
    <source>
        <dbReference type="EMBL" id="KAJ9062773.1"/>
    </source>
</evidence>